<reference evidence="2 3" key="1">
    <citation type="submission" date="2017-06" db="EMBL/GenBank/DDBJ databases">
        <title>Sequencing and comparative analysis of myxobacterial genomes.</title>
        <authorList>
            <person name="Rupp O."/>
            <person name="Goesmann A."/>
            <person name="Sogaard-Andersen L."/>
        </authorList>
    </citation>
    <scope>NUCLEOTIDE SEQUENCE [LARGE SCALE GENOMIC DNA]</scope>
    <source>
        <strain evidence="2 3">DSM 14697</strain>
    </source>
</reference>
<feature type="domain" description="DUSAM" evidence="1">
    <location>
        <begin position="6"/>
        <end position="122"/>
    </location>
</feature>
<sequence>MPEHDSWNKIWELNHRVADLGEPLDLSDETRALLRETASEVAIASEEAARALQGDGSAATSLLKEVAKRIRVGSRRLSRAIAEANKFQEEGDLDAARAPLLDLLAVEVVPYYRELAQIHLDALDEP</sequence>
<dbReference type="AlphaFoldDB" id="A0A250K187"/>
<dbReference type="EMBL" id="CP022203">
    <property type="protein sequence ID" value="ATB49869.1"/>
    <property type="molecule type" value="Genomic_DNA"/>
</dbReference>
<dbReference type="OrthoDB" id="5502188at2"/>
<evidence type="ECO:0000259" key="1">
    <source>
        <dbReference type="Pfam" id="PF09543"/>
    </source>
</evidence>
<dbReference type="Proteomes" id="UP000217343">
    <property type="component" value="Chromosome"/>
</dbReference>
<dbReference type="NCBIfam" id="TIGR02267">
    <property type="entry name" value="DUSAM domain"/>
    <property type="match status" value="1"/>
</dbReference>
<name>A0A250K187_9BACT</name>
<keyword evidence="3" id="KW-1185">Reference proteome</keyword>
<accession>A0A250K187</accession>
<dbReference type="KEGG" id="mmas:MYMAC_005523"/>
<dbReference type="Pfam" id="PF09543">
    <property type="entry name" value="DUF2379"/>
    <property type="match status" value="1"/>
</dbReference>
<organism evidence="2 3">
    <name type="scientific">Corallococcus macrosporus DSM 14697</name>
    <dbReference type="NCBI Taxonomy" id="1189310"/>
    <lineage>
        <taxon>Bacteria</taxon>
        <taxon>Pseudomonadati</taxon>
        <taxon>Myxococcota</taxon>
        <taxon>Myxococcia</taxon>
        <taxon>Myxococcales</taxon>
        <taxon>Cystobacterineae</taxon>
        <taxon>Myxococcaceae</taxon>
        <taxon>Corallococcus</taxon>
    </lineage>
</organism>
<dbReference type="InterPro" id="IPR011753">
    <property type="entry name" value="DUSAM_dom"/>
</dbReference>
<dbReference type="RefSeq" id="WP_095960274.1">
    <property type="nucleotide sequence ID" value="NZ_CP022203.1"/>
</dbReference>
<protein>
    <recommendedName>
        <fullName evidence="1">DUSAM domain-containing protein</fullName>
    </recommendedName>
</protein>
<proteinExistence type="predicted"/>
<evidence type="ECO:0000313" key="2">
    <source>
        <dbReference type="EMBL" id="ATB49869.1"/>
    </source>
</evidence>
<gene>
    <name evidence="2" type="ORF">MYMAC_005523</name>
</gene>
<evidence type="ECO:0000313" key="3">
    <source>
        <dbReference type="Proteomes" id="UP000217343"/>
    </source>
</evidence>